<dbReference type="PROSITE" id="PS51387">
    <property type="entry name" value="FAD_PCMH"/>
    <property type="match status" value="1"/>
</dbReference>
<evidence type="ECO:0000256" key="12">
    <source>
        <dbReference type="ARBA" id="ARBA00022960"/>
    </source>
</evidence>
<evidence type="ECO:0000256" key="16">
    <source>
        <dbReference type="ARBA" id="ARBA00023316"/>
    </source>
</evidence>
<feature type="active site" description="Proton donor" evidence="19">
    <location>
        <position position="212"/>
    </location>
</feature>
<comment type="subcellular location">
    <subcellularLocation>
        <location evidence="3 19">Cytoplasm</location>
    </subcellularLocation>
</comment>
<dbReference type="InterPro" id="IPR036318">
    <property type="entry name" value="FAD-bd_PCMH-like_sf"/>
</dbReference>
<sequence>MIITNDQELKLYNSYRVASRCRRAFFPETEKDFVTIYRNYADRKKVILGGGFNVILSKPFYEEDFIIIGPAFSSSNIIDETIVEAEAGLDMKSLSELAKANSLVGLEIFYDIPSSLGGAVVMNAGASGIEIKDVLTKVRYLDLKDLQIKEILNEEIGFEYRNSFFQRNLDKIILKVWLRLKNGDPAKIQQDMERIKESRWAKQPKDFPNAGSVFKRPRGYYVGTMIEELGLKGLSIGGAQVSEKHAGFIVNYNNASGQDIIKLINVIQEKVWENYQVKLEVEQRII</sequence>
<organism evidence="21 22">
    <name type="scientific">Autumnicola tepida</name>
    <dbReference type="NCBI Taxonomy" id="3075595"/>
    <lineage>
        <taxon>Bacteria</taxon>
        <taxon>Pseudomonadati</taxon>
        <taxon>Bacteroidota</taxon>
        <taxon>Flavobacteriia</taxon>
        <taxon>Flavobacteriales</taxon>
        <taxon>Flavobacteriaceae</taxon>
        <taxon>Autumnicola</taxon>
    </lineage>
</organism>
<comment type="cofactor">
    <cofactor evidence="1 19">
        <name>FAD</name>
        <dbReference type="ChEBI" id="CHEBI:57692"/>
    </cofactor>
</comment>
<proteinExistence type="inferred from homology"/>
<accession>A0ABU3CC23</accession>
<evidence type="ECO:0000256" key="3">
    <source>
        <dbReference type="ARBA" id="ARBA00004496"/>
    </source>
</evidence>
<evidence type="ECO:0000256" key="6">
    <source>
        <dbReference type="ARBA" id="ARBA00015188"/>
    </source>
</evidence>
<dbReference type="Proteomes" id="UP001262889">
    <property type="component" value="Unassembled WGS sequence"/>
</dbReference>
<dbReference type="Gene3D" id="3.30.465.10">
    <property type="match status" value="1"/>
</dbReference>
<dbReference type="InterPro" id="IPR011601">
    <property type="entry name" value="MurB_C"/>
</dbReference>
<feature type="active site" evidence="19">
    <location>
        <position position="161"/>
    </location>
</feature>
<keyword evidence="15 19" id="KW-0131">Cell cycle</keyword>
<evidence type="ECO:0000259" key="20">
    <source>
        <dbReference type="PROSITE" id="PS51387"/>
    </source>
</evidence>
<name>A0ABU3CC23_9FLAO</name>
<keyword evidence="12 19" id="KW-0133">Cell shape</keyword>
<evidence type="ECO:0000256" key="13">
    <source>
        <dbReference type="ARBA" id="ARBA00022984"/>
    </source>
</evidence>
<dbReference type="InterPro" id="IPR003170">
    <property type="entry name" value="MurB"/>
</dbReference>
<evidence type="ECO:0000256" key="14">
    <source>
        <dbReference type="ARBA" id="ARBA00023002"/>
    </source>
</evidence>
<dbReference type="InterPro" id="IPR016169">
    <property type="entry name" value="FAD-bd_PCMH_sub2"/>
</dbReference>
<comment type="similarity">
    <text evidence="19">Belongs to the MurB family.</text>
</comment>
<comment type="catalytic activity">
    <reaction evidence="18 19">
        <text>UDP-N-acetyl-alpha-D-muramate + NADP(+) = UDP-N-acetyl-3-O-(1-carboxyvinyl)-alpha-D-glucosamine + NADPH + H(+)</text>
        <dbReference type="Rhea" id="RHEA:12248"/>
        <dbReference type="ChEBI" id="CHEBI:15378"/>
        <dbReference type="ChEBI" id="CHEBI:57783"/>
        <dbReference type="ChEBI" id="CHEBI:58349"/>
        <dbReference type="ChEBI" id="CHEBI:68483"/>
        <dbReference type="ChEBI" id="CHEBI:70757"/>
        <dbReference type="EC" id="1.3.1.98"/>
    </reaction>
</comment>
<keyword evidence="9 19" id="KW-0285">Flavoprotein</keyword>
<dbReference type="InterPro" id="IPR016167">
    <property type="entry name" value="FAD-bd_PCMH_sub1"/>
</dbReference>
<evidence type="ECO:0000256" key="4">
    <source>
        <dbReference type="ARBA" id="ARBA00004752"/>
    </source>
</evidence>
<dbReference type="Pfam" id="PF01565">
    <property type="entry name" value="FAD_binding_4"/>
    <property type="match status" value="1"/>
</dbReference>
<keyword evidence="7 19" id="KW-0963">Cytoplasm</keyword>
<dbReference type="Pfam" id="PF02873">
    <property type="entry name" value="MurB_C"/>
    <property type="match status" value="1"/>
</dbReference>
<evidence type="ECO:0000256" key="17">
    <source>
        <dbReference type="ARBA" id="ARBA00031026"/>
    </source>
</evidence>
<keyword evidence="10 19" id="KW-0274">FAD</keyword>
<dbReference type="PANTHER" id="PTHR21071:SF4">
    <property type="entry name" value="UDP-N-ACETYLENOLPYRUVOYLGLUCOSAMINE REDUCTASE"/>
    <property type="match status" value="1"/>
</dbReference>
<evidence type="ECO:0000256" key="7">
    <source>
        <dbReference type="ARBA" id="ARBA00022490"/>
    </source>
</evidence>
<keyword evidence="11 19" id="KW-0521">NADP</keyword>
<dbReference type="EMBL" id="JAVRHQ010000018">
    <property type="protein sequence ID" value="MDT0643876.1"/>
    <property type="molecule type" value="Genomic_DNA"/>
</dbReference>
<keyword evidence="16 19" id="KW-0961">Cell wall biogenesis/degradation</keyword>
<evidence type="ECO:0000313" key="22">
    <source>
        <dbReference type="Proteomes" id="UP001262889"/>
    </source>
</evidence>
<evidence type="ECO:0000256" key="11">
    <source>
        <dbReference type="ARBA" id="ARBA00022857"/>
    </source>
</evidence>
<dbReference type="NCBIfam" id="TIGR00179">
    <property type="entry name" value="murB"/>
    <property type="match status" value="1"/>
</dbReference>
<evidence type="ECO:0000256" key="19">
    <source>
        <dbReference type="HAMAP-Rule" id="MF_00037"/>
    </source>
</evidence>
<evidence type="ECO:0000256" key="5">
    <source>
        <dbReference type="ARBA" id="ARBA00012518"/>
    </source>
</evidence>
<feature type="domain" description="FAD-binding PCMH-type" evidence="20">
    <location>
        <begin position="17"/>
        <end position="183"/>
    </location>
</feature>
<evidence type="ECO:0000256" key="2">
    <source>
        <dbReference type="ARBA" id="ARBA00003921"/>
    </source>
</evidence>
<keyword evidence="22" id="KW-1185">Reference proteome</keyword>
<dbReference type="PANTHER" id="PTHR21071">
    <property type="entry name" value="UDP-N-ACETYLENOLPYRUVOYLGLUCOSAMINE REDUCTASE"/>
    <property type="match status" value="1"/>
</dbReference>
<keyword evidence="13 19" id="KW-0573">Peptidoglycan synthesis</keyword>
<keyword evidence="14 19" id="KW-0560">Oxidoreductase</keyword>
<dbReference type="SUPFAM" id="SSF56194">
    <property type="entry name" value="Uridine diphospho-N-Acetylenolpyruvylglucosamine reductase, MurB, C-terminal domain"/>
    <property type="match status" value="1"/>
</dbReference>
<dbReference type="InterPro" id="IPR016166">
    <property type="entry name" value="FAD-bd_PCMH"/>
</dbReference>
<comment type="pathway">
    <text evidence="4 19">Cell wall biogenesis; peptidoglycan biosynthesis.</text>
</comment>
<evidence type="ECO:0000256" key="18">
    <source>
        <dbReference type="ARBA" id="ARBA00048914"/>
    </source>
</evidence>
<dbReference type="EC" id="1.3.1.98" evidence="5 19"/>
<evidence type="ECO:0000256" key="15">
    <source>
        <dbReference type="ARBA" id="ARBA00023306"/>
    </source>
</evidence>
<dbReference type="RefSeq" id="WP_311535495.1">
    <property type="nucleotide sequence ID" value="NZ_JAVRHQ010000018.1"/>
</dbReference>
<dbReference type="GO" id="GO:0008762">
    <property type="term" value="F:UDP-N-acetylmuramate dehydrogenase activity"/>
    <property type="evidence" value="ECO:0007669"/>
    <property type="project" value="UniProtKB-EC"/>
</dbReference>
<dbReference type="InterPro" id="IPR036635">
    <property type="entry name" value="MurB_C_sf"/>
</dbReference>
<keyword evidence="8 19" id="KW-0132">Cell division</keyword>
<reference evidence="21 22" key="1">
    <citation type="submission" date="2023-09" db="EMBL/GenBank/DDBJ databases">
        <authorList>
            <person name="Rey-Velasco X."/>
        </authorList>
    </citation>
    <scope>NUCLEOTIDE SEQUENCE [LARGE SCALE GENOMIC DNA]</scope>
    <source>
        <strain evidence="21 22">F363</strain>
    </source>
</reference>
<evidence type="ECO:0000256" key="9">
    <source>
        <dbReference type="ARBA" id="ARBA00022630"/>
    </source>
</evidence>
<dbReference type="InterPro" id="IPR006094">
    <property type="entry name" value="Oxid_FAD_bind_N"/>
</dbReference>
<comment type="function">
    <text evidence="2 19">Cell wall formation.</text>
</comment>
<dbReference type="Gene3D" id="3.30.43.10">
    <property type="entry name" value="Uridine Diphospho-n-acetylenolpyruvylglucosamine Reductase, domain 2"/>
    <property type="match status" value="1"/>
</dbReference>
<dbReference type="HAMAP" id="MF_00037">
    <property type="entry name" value="MurB"/>
    <property type="match status" value="1"/>
</dbReference>
<dbReference type="SUPFAM" id="SSF56176">
    <property type="entry name" value="FAD-binding/transporter-associated domain-like"/>
    <property type="match status" value="1"/>
</dbReference>
<gene>
    <name evidence="19 21" type="primary">murB</name>
    <name evidence="21" type="ORF">RM553_13640</name>
</gene>
<dbReference type="Gene3D" id="3.90.78.10">
    <property type="entry name" value="UDP-N-acetylenolpyruvoylglucosamine reductase, C-terminal domain"/>
    <property type="match status" value="1"/>
</dbReference>
<protein>
    <recommendedName>
        <fullName evidence="6 19">UDP-N-acetylenolpyruvoylglucosamine reductase</fullName>
        <ecNumber evidence="5 19">1.3.1.98</ecNumber>
    </recommendedName>
    <alternativeName>
        <fullName evidence="17 19">UDP-N-acetylmuramate dehydrogenase</fullName>
    </alternativeName>
</protein>
<evidence type="ECO:0000256" key="10">
    <source>
        <dbReference type="ARBA" id="ARBA00022827"/>
    </source>
</evidence>
<feature type="active site" evidence="19">
    <location>
        <position position="282"/>
    </location>
</feature>
<evidence type="ECO:0000256" key="8">
    <source>
        <dbReference type="ARBA" id="ARBA00022618"/>
    </source>
</evidence>
<evidence type="ECO:0000313" key="21">
    <source>
        <dbReference type="EMBL" id="MDT0643876.1"/>
    </source>
</evidence>
<comment type="caution">
    <text evidence="21">The sequence shown here is derived from an EMBL/GenBank/DDBJ whole genome shotgun (WGS) entry which is preliminary data.</text>
</comment>
<evidence type="ECO:0000256" key="1">
    <source>
        <dbReference type="ARBA" id="ARBA00001974"/>
    </source>
</evidence>